<protein>
    <recommendedName>
        <fullName evidence="5">Cellulose biosynthesis cyclic di-GMP-binding regulatory protein BcsB</fullName>
    </recommendedName>
</protein>
<gene>
    <name evidence="3" type="ORF">nbrc107696_43230</name>
</gene>
<evidence type="ECO:0000313" key="3">
    <source>
        <dbReference type="EMBL" id="GEE03877.1"/>
    </source>
</evidence>
<dbReference type="AlphaFoldDB" id="A0A7I9VEX3"/>
<evidence type="ECO:0000256" key="2">
    <source>
        <dbReference type="SAM" id="SignalP"/>
    </source>
</evidence>
<keyword evidence="1" id="KW-0472">Membrane</keyword>
<sequence>MLTSVLTTLALVAAVLPATVSAAPSTSVDLALTGAGQTITLPGRTAETGLRLPVPDGLTPVSIRGRVSTPAYVTRGSVDVKQGDRLLTRITLPAASPADLTIPLTGLRVDRQSRSAAIVVSTHLDTDGFCSDDPTDGVVVTDAQVMYDGDETLPDTVGSFLPPVMTSLTITVPDDVQPVEASAAVGLATAVAARYGSAPVSITTVTRPRDDLRAERGGPLSRHIVIGTNLPSGLHIASGGALTIGGPAPDLAAQAGFLTSDLSPLAMSPGVIAGQLYDAPQLARDVTTLADLGVPDQRATTDGWPRLVVGIDQTRMARPSHNVRVQLRGTFTPPRGDGGRIVVAVGDRVLDSVPTDATGVFNRWVAIPDDVLARYTELTVTAEYGGARTACGQADRATLTLASDGQIDADAADPPTPSGLQSLPQALMPRVQLAWTRGDAADLSRAVDILTHLQQLTSVRLGVDVVSVADAASSTHPAVVIGADGTGLPADLALPLTSKDGRLTVRDSVTGTDRVFTPDPAVRYGSLQVARDNGRSVLVASSVGNAAALDDLLGWLGRDGHWSSAAGDAIVTTVGAEPVMIASTATPARAEESGSGWTYAVIALIGAAALALLLLVVRRRRK</sequence>
<reference evidence="4" key="1">
    <citation type="submission" date="2019-06" db="EMBL/GenBank/DDBJ databases">
        <title>Gordonia isolated from sludge of a wastewater treatment plant.</title>
        <authorList>
            <person name="Tamura T."/>
            <person name="Aoyama K."/>
            <person name="Kang Y."/>
            <person name="Saito S."/>
            <person name="Akiyama N."/>
            <person name="Yazawa K."/>
            <person name="Gonoi T."/>
            <person name="Mikami Y."/>
        </authorList>
    </citation>
    <scope>NUCLEOTIDE SEQUENCE [LARGE SCALE GENOMIC DNA]</scope>
    <source>
        <strain evidence="4">NBRC 107696</strain>
    </source>
</reference>
<accession>A0A7I9VEX3</accession>
<dbReference type="EMBL" id="BJOV01000005">
    <property type="protein sequence ID" value="GEE03877.1"/>
    <property type="molecule type" value="Genomic_DNA"/>
</dbReference>
<comment type="caution">
    <text evidence="3">The sequence shown here is derived from an EMBL/GenBank/DDBJ whole genome shotgun (WGS) entry which is preliminary data.</text>
</comment>
<dbReference type="Proteomes" id="UP000444960">
    <property type="component" value="Unassembled WGS sequence"/>
</dbReference>
<keyword evidence="4" id="KW-1185">Reference proteome</keyword>
<keyword evidence="1" id="KW-0812">Transmembrane</keyword>
<feature type="transmembrane region" description="Helical" evidence="1">
    <location>
        <begin position="597"/>
        <end position="617"/>
    </location>
</feature>
<proteinExistence type="predicted"/>
<evidence type="ECO:0000256" key="1">
    <source>
        <dbReference type="SAM" id="Phobius"/>
    </source>
</evidence>
<feature type="chain" id="PRO_5029602753" description="Cellulose biosynthesis cyclic di-GMP-binding regulatory protein BcsB" evidence="2">
    <location>
        <begin position="23"/>
        <end position="622"/>
    </location>
</feature>
<keyword evidence="2" id="KW-0732">Signal</keyword>
<feature type="signal peptide" evidence="2">
    <location>
        <begin position="1"/>
        <end position="22"/>
    </location>
</feature>
<keyword evidence="1" id="KW-1133">Transmembrane helix</keyword>
<evidence type="ECO:0000313" key="4">
    <source>
        <dbReference type="Proteomes" id="UP000444960"/>
    </source>
</evidence>
<organism evidence="3 4">
    <name type="scientific">Gordonia spumicola</name>
    <dbReference type="NCBI Taxonomy" id="589161"/>
    <lineage>
        <taxon>Bacteria</taxon>
        <taxon>Bacillati</taxon>
        <taxon>Actinomycetota</taxon>
        <taxon>Actinomycetes</taxon>
        <taxon>Mycobacteriales</taxon>
        <taxon>Gordoniaceae</taxon>
        <taxon>Gordonia</taxon>
    </lineage>
</organism>
<evidence type="ECO:0008006" key="5">
    <source>
        <dbReference type="Google" id="ProtNLM"/>
    </source>
</evidence>
<name>A0A7I9VEX3_9ACTN</name>